<keyword evidence="3" id="KW-1185">Reference proteome</keyword>
<evidence type="ECO:0000256" key="1">
    <source>
        <dbReference type="SAM" id="MobiDB-lite"/>
    </source>
</evidence>
<feature type="compositionally biased region" description="Basic and acidic residues" evidence="1">
    <location>
        <begin position="33"/>
        <end position="42"/>
    </location>
</feature>
<comment type="caution">
    <text evidence="2">The sequence shown here is derived from an EMBL/GenBank/DDBJ whole genome shotgun (WGS) entry which is preliminary data.</text>
</comment>
<reference evidence="3" key="1">
    <citation type="submission" date="2013-09" db="EMBL/GenBank/DDBJ databases">
        <title>Corchorus olitorius genome sequencing.</title>
        <authorList>
            <person name="Alam M."/>
            <person name="Haque M.S."/>
            <person name="Islam M.S."/>
            <person name="Emdad E.M."/>
            <person name="Islam M.M."/>
            <person name="Ahmed B."/>
            <person name="Halim A."/>
            <person name="Hossen Q.M.M."/>
            <person name="Hossain M.Z."/>
            <person name="Ahmed R."/>
            <person name="Khan M.M."/>
            <person name="Islam R."/>
            <person name="Rashid M.M."/>
            <person name="Khan S.A."/>
            <person name="Rahman M.S."/>
            <person name="Alam M."/>
            <person name="Yahiya A.S."/>
            <person name="Khan M.S."/>
            <person name="Azam M.S."/>
            <person name="Haque T."/>
            <person name="Lashkar M.Z.H."/>
            <person name="Akhand A.I."/>
            <person name="Morshed G."/>
            <person name="Roy S."/>
            <person name="Uddin K.S."/>
            <person name="Rabeya T."/>
            <person name="Hossain A.S."/>
            <person name="Chowdhury A."/>
            <person name="Snigdha A.R."/>
            <person name="Mortoza M.S."/>
            <person name="Matin S.A."/>
            <person name="Hoque S.M.E."/>
            <person name="Islam M.K."/>
            <person name="Roy D.K."/>
            <person name="Haider R."/>
            <person name="Moosa M.M."/>
            <person name="Elias S.M."/>
            <person name="Hasan A.M."/>
            <person name="Jahan S."/>
            <person name="Shafiuddin M."/>
            <person name="Mahmood N."/>
            <person name="Shommy N.S."/>
        </authorList>
    </citation>
    <scope>NUCLEOTIDE SEQUENCE [LARGE SCALE GENOMIC DNA]</scope>
    <source>
        <strain evidence="3">cv. O-4</strain>
    </source>
</reference>
<dbReference type="OrthoDB" id="1743858at2759"/>
<protein>
    <submittedName>
        <fullName evidence="2">Uncharacterized protein</fullName>
    </submittedName>
</protein>
<proteinExistence type="predicted"/>
<accession>A0A1R3KB57</accession>
<organism evidence="2 3">
    <name type="scientific">Corchorus olitorius</name>
    <dbReference type="NCBI Taxonomy" id="93759"/>
    <lineage>
        <taxon>Eukaryota</taxon>
        <taxon>Viridiplantae</taxon>
        <taxon>Streptophyta</taxon>
        <taxon>Embryophyta</taxon>
        <taxon>Tracheophyta</taxon>
        <taxon>Spermatophyta</taxon>
        <taxon>Magnoliopsida</taxon>
        <taxon>eudicotyledons</taxon>
        <taxon>Gunneridae</taxon>
        <taxon>Pentapetalae</taxon>
        <taxon>rosids</taxon>
        <taxon>malvids</taxon>
        <taxon>Malvales</taxon>
        <taxon>Malvaceae</taxon>
        <taxon>Grewioideae</taxon>
        <taxon>Apeibeae</taxon>
        <taxon>Corchorus</taxon>
    </lineage>
</organism>
<feature type="compositionally biased region" description="Polar residues" evidence="1">
    <location>
        <begin position="83"/>
        <end position="92"/>
    </location>
</feature>
<feature type="region of interest" description="Disordered" evidence="1">
    <location>
        <begin position="190"/>
        <end position="236"/>
    </location>
</feature>
<name>A0A1R3KB57_9ROSI</name>
<feature type="region of interest" description="Disordered" evidence="1">
    <location>
        <begin position="83"/>
        <end position="108"/>
    </location>
</feature>
<gene>
    <name evidence="2" type="ORF">COLO4_09750</name>
</gene>
<evidence type="ECO:0000313" key="2">
    <source>
        <dbReference type="EMBL" id="OMP04296.1"/>
    </source>
</evidence>
<feature type="region of interest" description="Disordered" evidence="1">
    <location>
        <begin position="1"/>
        <end position="42"/>
    </location>
</feature>
<dbReference type="AlphaFoldDB" id="A0A1R3KB57"/>
<sequence>MEMKFKRLGGGGDERGPWPKEKRRSLKLASQARKKEVGPQKWKEERFKGRITKRKMIGSNGNIWFTSLKDTNPSLMNFSSKPCLTSGAKKSQNPVTTTNPTVNGTEMAGGNRRELVRTAFFITISIATQNPSRSLKGFEPRLQTRPRQVQVQARTTTLTANNGFCGGDEGGVSVVLTFMGRQAMVMKWESLGGGGDKGGRSNEKRRSLKLASHARQKAVMPQKWTVERLNGRRRKR</sequence>
<feature type="compositionally biased region" description="Low complexity" evidence="1">
    <location>
        <begin position="93"/>
        <end position="103"/>
    </location>
</feature>
<feature type="compositionally biased region" description="Basic residues" evidence="1">
    <location>
        <begin position="206"/>
        <end position="216"/>
    </location>
</feature>
<dbReference type="Proteomes" id="UP000187203">
    <property type="component" value="Unassembled WGS sequence"/>
</dbReference>
<dbReference type="EMBL" id="AWUE01014268">
    <property type="protein sequence ID" value="OMP04296.1"/>
    <property type="molecule type" value="Genomic_DNA"/>
</dbReference>
<evidence type="ECO:0000313" key="3">
    <source>
        <dbReference type="Proteomes" id="UP000187203"/>
    </source>
</evidence>